<dbReference type="Proteomes" id="UP000239907">
    <property type="component" value="Unassembled WGS sequence"/>
</dbReference>
<accession>A0A2S7TZY1</accession>
<dbReference type="OrthoDB" id="196786at2"/>
<feature type="domain" description="PpiC" evidence="2">
    <location>
        <begin position="117"/>
        <end position="240"/>
    </location>
</feature>
<reference evidence="3 4" key="1">
    <citation type="submission" date="2016-12" db="EMBL/GenBank/DDBJ databases">
        <title>Study of bacterial adaptation to deep sea.</title>
        <authorList>
            <person name="Song J."/>
            <person name="Yoshizawa S."/>
            <person name="Kogure K."/>
        </authorList>
    </citation>
    <scope>NUCLEOTIDE SEQUENCE [LARGE SCALE GENOMIC DNA]</scope>
    <source>
        <strain evidence="3 4">SAORIC-165</strain>
    </source>
</reference>
<gene>
    <name evidence="3" type="ORF">BSZ32_07105</name>
</gene>
<sequence length="279" mass="32313">MKFLKEPLLHFMLIGAGLFALYGWVNPEANQDGDREKIVITEGRIAQFISIYEKTWQHPPSQDELKSLIDDYVLEEIYYRQAVAMGIDQDDTIIRRRMRQKLEFLTDDVMLGTDANDEDLSKFLHAHPEKFSKDGLYSFEQIFINPQRHRDDLEGYLASVRAKLKAGEIVTSDSYFLPPKNMQTPAWKVDRDYGAGFAKKLDGLVLADWSEPLRSGLGVHFVRLSERTAGSLPALVDVRQRVEREWLHAKKVEKRSAFNEKFVEQYDIVIEWPEEDTDA</sequence>
<keyword evidence="1" id="KW-0472">Membrane</keyword>
<evidence type="ECO:0000256" key="1">
    <source>
        <dbReference type="SAM" id="Phobius"/>
    </source>
</evidence>
<dbReference type="AlphaFoldDB" id="A0A2S7TZY1"/>
<evidence type="ECO:0000259" key="2">
    <source>
        <dbReference type="Pfam" id="PF13145"/>
    </source>
</evidence>
<dbReference type="GO" id="GO:0003755">
    <property type="term" value="F:peptidyl-prolyl cis-trans isomerase activity"/>
    <property type="evidence" value="ECO:0007669"/>
    <property type="project" value="InterPro"/>
</dbReference>
<name>A0A2S7TZY1_9BACT</name>
<organism evidence="3 4">
    <name type="scientific">Rubritalea profundi</name>
    <dbReference type="NCBI Taxonomy" id="1658618"/>
    <lineage>
        <taxon>Bacteria</taxon>
        <taxon>Pseudomonadati</taxon>
        <taxon>Verrucomicrobiota</taxon>
        <taxon>Verrucomicrobiia</taxon>
        <taxon>Verrucomicrobiales</taxon>
        <taxon>Rubritaleaceae</taxon>
        <taxon>Rubritalea</taxon>
    </lineage>
</organism>
<dbReference type="EMBL" id="MQWA01000001">
    <property type="protein sequence ID" value="PQJ28299.1"/>
    <property type="molecule type" value="Genomic_DNA"/>
</dbReference>
<protein>
    <recommendedName>
        <fullName evidence="2">PpiC domain-containing protein</fullName>
    </recommendedName>
</protein>
<proteinExistence type="predicted"/>
<evidence type="ECO:0000313" key="3">
    <source>
        <dbReference type="EMBL" id="PQJ28299.1"/>
    </source>
</evidence>
<keyword evidence="1" id="KW-1133">Transmembrane helix</keyword>
<evidence type="ECO:0000313" key="4">
    <source>
        <dbReference type="Proteomes" id="UP000239907"/>
    </source>
</evidence>
<dbReference type="Pfam" id="PF13145">
    <property type="entry name" value="Rotamase_2"/>
    <property type="match status" value="1"/>
</dbReference>
<dbReference type="RefSeq" id="WP_105042802.1">
    <property type="nucleotide sequence ID" value="NZ_MQWA01000001.1"/>
</dbReference>
<dbReference type="InterPro" id="IPR000297">
    <property type="entry name" value="PPIase_PpiC"/>
</dbReference>
<feature type="transmembrane region" description="Helical" evidence="1">
    <location>
        <begin position="7"/>
        <end position="25"/>
    </location>
</feature>
<keyword evidence="1" id="KW-0812">Transmembrane</keyword>
<keyword evidence="4" id="KW-1185">Reference proteome</keyword>
<comment type="caution">
    <text evidence="3">The sequence shown here is derived from an EMBL/GenBank/DDBJ whole genome shotgun (WGS) entry which is preliminary data.</text>
</comment>